<reference evidence="1 2" key="1">
    <citation type="submission" date="2024-03" db="EMBL/GenBank/DDBJ databases">
        <title>A high-quality draft genome sequence of Diaporthe vaccinii, a causative agent of upright dieback and viscid rot disease in cranberry plants.</title>
        <authorList>
            <person name="Sarrasin M."/>
            <person name="Lang B.F."/>
            <person name="Burger G."/>
        </authorList>
    </citation>
    <scope>NUCLEOTIDE SEQUENCE [LARGE SCALE GENOMIC DNA]</scope>
    <source>
        <strain evidence="1 2">IS7</strain>
    </source>
</reference>
<protein>
    <submittedName>
        <fullName evidence="1">Uncharacterized protein</fullName>
    </submittedName>
</protein>
<organism evidence="1 2">
    <name type="scientific">Diaporthe vaccinii</name>
    <dbReference type="NCBI Taxonomy" id="105482"/>
    <lineage>
        <taxon>Eukaryota</taxon>
        <taxon>Fungi</taxon>
        <taxon>Dikarya</taxon>
        <taxon>Ascomycota</taxon>
        <taxon>Pezizomycotina</taxon>
        <taxon>Sordariomycetes</taxon>
        <taxon>Sordariomycetidae</taxon>
        <taxon>Diaporthales</taxon>
        <taxon>Diaporthaceae</taxon>
        <taxon>Diaporthe</taxon>
        <taxon>Diaporthe eres species complex</taxon>
    </lineage>
</organism>
<proteinExistence type="predicted"/>
<dbReference type="Proteomes" id="UP001600888">
    <property type="component" value="Unassembled WGS sequence"/>
</dbReference>
<comment type="caution">
    <text evidence="1">The sequence shown here is derived from an EMBL/GenBank/DDBJ whole genome shotgun (WGS) entry which is preliminary data.</text>
</comment>
<keyword evidence="2" id="KW-1185">Reference proteome</keyword>
<sequence>METGWPTPDLIFYVVIAAGTVVDTLQKLKDIAEMSSSLNTFKTVYKGLHTVNPAPGQMGKDGKPMPIKVGAVRYEELRKIKSKADCVVDLWIMMVGQTKGATNVINYKKPAVRPAVKPAGK</sequence>
<gene>
    <name evidence="1" type="ORF">FJTKL_13244</name>
</gene>
<evidence type="ECO:0000313" key="2">
    <source>
        <dbReference type="Proteomes" id="UP001600888"/>
    </source>
</evidence>
<evidence type="ECO:0000313" key="1">
    <source>
        <dbReference type="EMBL" id="KAL2279702.1"/>
    </source>
</evidence>
<name>A0ABR4EBA9_9PEZI</name>
<accession>A0ABR4EBA9</accession>
<dbReference type="EMBL" id="JBAWTH010000073">
    <property type="protein sequence ID" value="KAL2279702.1"/>
    <property type="molecule type" value="Genomic_DNA"/>
</dbReference>